<dbReference type="SUPFAM" id="SSF56112">
    <property type="entry name" value="Protein kinase-like (PK-like)"/>
    <property type="match status" value="1"/>
</dbReference>
<dbReference type="EMBL" id="CP016809">
    <property type="protein sequence ID" value="ANY76338.1"/>
    <property type="molecule type" value="Genomic_DNA"/>
</dbReference>
<dbReference type="RefSeq" id="WP_099476296.1">
    <property type="nucleotide sequence ID" value="NZ_CP016809.1"/>
</dbReference>
<dbReference type="KEGG" id="pib:BBD41_00020"/>
<dbReference type="Gene3D" id="3.90.1200.10">
    <property type="match status" value="1"/>
</dbReference>
<evidence type="ECO:0000313" key="1">
    <source>
        <dbReference type="EMBL" id="ANY71109.1"/>
    </source>
</evidence>
<protein>
    <recommendedName>
        <fullName evidence="3">Aminoglycoside phosphotransferase domain-containing protein</fullName>
    </recommendedName>
</protein>
<dbReference type="PANTHER" id="PTHR23020:SF41">
    <property type="entry name" value="AMINOGLYCOSIDE PHOSPHOTRANSFERASE DOMAIN-CONTAINING PROTEIN"/>
    <property type="match status" value="1"/>
</dbReference>
<evidence type="ECO:0000313" key="2">
    <source>
        <dbReference type="EMBL" id="ANY76338.1"/>
    </source>
</evidence>
<accession>A0A1B2E8P2</accession>
<dbReference type="Pfam" id="PF02958">
    <property type="entry name" value="EcKL"/>
    <property type="match status" value="1"/>
</dbReference>
<reference evidence="2" key="1">
    <citation type="submission" date="2016-08" db="EMBL/GenBank/DDBJ databases">
        <title>Complete Genome Seqeunce of Paenibacillus sp. nov. IHBB 9852 from high altitute lake of Indian trans-Himalayas.</title>
        <authorList>
            <person name="Kiran S."/>
            <person name="Swarnkar M.K."/>
            <person name="Rana A."/>
            <person name="Tewari R."/>
            <person name="Gulati A."/>
        </authorList>
    </citation>
    <scope>NUCLEOTIDE SEQUENCE [LARGE SCALE GENOMIC DNA]</scope>
    <source>
        <strain evidence="2">IHBB 9852</strain>
    </source>
</reference>
<dbReference type="InterPro" id="IPR011009">
    <property type="entry name" value="Kinase-like_dom_sf"/>
</dbReference>
<proteinExistence type="predicted"/>
<sequence>MTNCVITDPTDSLQLNLDYIISCLNRAGSLEREALLTDYRLERLGADNSMVYRIHLVYEDAVGDSPESLFLKLCTGGAFGRSEVDYYTKDYLGLCGVPIPTCYDACYEHSSYHLLLEDLTNTHRNNWGITPTLAYGKTAARALAKLHSYYWGTDRLQSAGYDAVDQSQLARYLEHMSVGLRPLLEELQDDSGTAPQRDVVSDVFKRHPDAMARRLSSGGPLTLIHGDVNPGNILSQKDDSSKGIYLIDRQPFKWSLQNWVGPSDLSYMMVLWWDPEYRRMLEHDVLSAYYNSLIEFGVKDYTWEMALSDYRLSALQCFYIAASWCINPEERTNMRWLWSSQLERACAFYQDWQCHEVL</sequence>
<evidence type="ECO:0008006" key="3">
    <source>
        <dbReference type="Google" id="ProtNLM"/>
    </source>
</evidence>
<gene>
    <name evidence="1" type="ORF">BBD41_00020</name>
    <name evidence="2" type="ORF">BBD41_29340</name>
</gene>
<dbReference type="InterPro" id="IPR004119">
    <property type="entry name" value="EcKL"/>
</dbReference>
<dbReference type="PANTHER" id="PTHR23020">
    <property type="entry name" value="UNCHARACTERIZED NUCLEAR HORMONE RECEPTOR-RELATED"/>
    <property type="match status" value="1"/>
</dbReference>
<organism evidence="2">
    <name type="scientific">Paenibacillus ihbetae</name>
    <dbReference type="NCBI Taxonomy" id="1870820"/>
    <lineage>
        <taxon>Bacteria</taxon>
        <taxon>Bacillati</taxon>
        <taxon>Bacillota</taxon>
        <taxon>Bacilli</taxon>
        <taxon>Bacillales</taxon>
        <taxon>Paenibacillaceae</taxon>
        <taxon>Paenibacillus</taxon>
    </lineage>
</organism>
<dbReference type="EMBL" id="CP016809">
    <property type="protein sequence ID" value="ANY71109.1"/>
    <property type="molecule type" value="Genomic_DNA"/>
</dbReference>
<name>A0A1B2E8P2_9BACL</name>
<dbReference type="KEGG" id="pib:BBD41_29340"/>
<dbReference type="AlphaFoldDB" id="A0A1B2E8P2"/>
<dbReference type="InterPro" id="IPR052961">
    <property type="entry name" value="Oxido-Kinase-like_Enzymes"/>
</dbReference>